<organism evidence="5">
    <name type="scientific">Timema shepardi</name>
    <name type="common">Walking stick</name>
    <dbReference type="NCBI Taxonomy" id="629360"/>
    <lineage>
        <taxon>Eukaryota</taxon>
        <taxon>Metazoa</taxon>
        <taxon>Ecdysozoa</taxon>
        <taxon>Arthropoda</taxon>
        <taxon>Hexapoda</taxon>
        <taxon>Insecta</taxon>
        <taxon>Pterygota</taxon>
        <taxon>Neoptera</taxon>
        <taxon>Polyneoptera</taxon>
        <taxon>Phasmatodea</taxon>
        <taxon>Timematodea</taxon>
        <taxon>Timematoidea</taxon>
        <taxon>Timematidae</taxon>
        <taxon>Timema</taxon>
    </lineage>
</organism>
<dbReference type="FunFam" id="1.10.238.10:FF:000181">
    <property type="entry name" value="CALML5 isoform 1"/>
    <property type="match status" value="1"/>
</dbReference>
<dbReference type="CDD" id="cd00051">
    <property type="entry name" value="EFh"/>
    <property type="match status" value="1"/>
</dbReference>
<evidence type="ECO:0000256" key="3">
    <source>
        <dbReference type="ARBA" id="ARBA00022837"/>
    </source>
</evidence>
<dbReference type="InterPro" id="IPR018247">
    <property type="entry name" value="EF_Hand_1_Ca_BS"/>
</dbReference>
<keyword evidence="3" id="KW-0106">Calcium</keyword>
<gene>
    <name evidence="5" type="ORF">TSIB3V08_LOCUS4661</name>
</gene>
<evidence type="ECO:0000313" key="5">
    <source>
        <dbReference type="EMBL" id="CAD7260480.1"/>
    </source>
</evidence>
<dbReference type="InterPro" id="IPR050145">
    <property type="entry name" value="Centrin_CML-like"/>
</dbReference>
<dbReference type="PANTHER" id="PTHR23050">
    <property type="entry name" value="CALCIUM BINDING PROTEIN"/>
    <property type="match status" value="1"/>
</dbReference>
<evidence type="ECO:0000256" key="2">
    <source>
        <dbReference type="ARBA" id="ARBA00022737"/>
    </source>
</evidence>
<feature type="domain" description="EF-hand" evidence="4">
    <location>
        <begin position="78"/>
        <end position="113"/>
    </location>
</feature>
<name>A0A7R9FZ37_TIMSH</name>
<dbReference type="InterPro" id="IPR011992">
    <property type="entry name" value="EF-hand-dom_pair"/>
</dbReference>
<keyword evidence="2" id="KW-0677">Repeat</keyword>
<dbReference type="Gene3D" id="1.10.238.10">
    <property type="entry name" value="EF-hand"/>
    <property type="match status" value="1"/>
</dbReference>
<evidence type="ECO:0000256" key="1">
    <source>
        <dbReference type="ARBA" id="ARBA00022723"/>
    </source>
</evidence>
<protein>
    <recommendedName>
        <fullName evidence="4">EF-hand domain-containing protein</fullName>
    </recommendedName>
</protein>
<dbReference type="AlphaFoldDB" id="A0A7R9FZ37"/>
<dbReference type="SUPFAM" id="SSF47473">
    <property type="entry name" value="EF-hand"/>
    <property type="match status" value="1"/>
</dbReference>
<accession>A0A7R9FZ37</accession>
<dbReference type="PROSITE" id="PS50222">
    <property type="entry name" value="EF_HAND_2"/>
    <property type="match status" value="1"/>
</dbReference>
<dbReference type="EMBL" id="OC001697">
    <property type="protein sequence ID" value="CAD7260480.1"/>
    <property type="molecule type" value="Genomic_DNA"/>
</dbReference>
<reference evidence="5" key="1">
    <citation type="submission" date="2020-11" db="EMBL/GenBank/DDBJ databases">
        <authorList>
            <person name="Tran Van P."/>
        </authorList>
    </citation>
    <scope>NUCLEOTIDE SEQUENCE</scope>
</reference>
<dbReference type="Pfam" id="PF13499">
    <property type="entry name" value="EF-hand_7"/>
    <property type="match status" value="1"/>
</dbReference>
<evidence type="ECO:0000259" key="4">
    <source>
        <dbReference type="PROSITE" id="PS50222"/>
    </source>
</evidence>
<keyword evidence="1" id="KW-0479">Metal-binding</keyword>
<sequence length="145" mass="15806">MASSALTDSSQLTSDSQHLGSGLIDEAFPQCVGIETLRQMALVMCSGLIDEAEFLQWVARIQSLTEEVEGASGDTADDITKDLVAAFRVFDRDCNGYITKDELKTAMDIIGETVTEVQLNEMLAIADIDKDGKINYEGRSFCLDV</sequence>
<dbReference type="SMART" id="SM00054">
    <property type="entry name" value="EFh"/>
    <property type="match status" value="2"/>
</dbReference>
<dbReference type="PROSITE" id="PS00018">
    <property type="entry name" value="EF_HAND_1"/>
    <property type="match status" value="1"/>
</dbReference>
<dbReference type="GO" id="GO:0005509">
    <property type="term" value="F:calcium ion binding"/>
    <property type="evidence" value="ECO:0007669"/>
    <property type="project" value="InterPro"/>
</dbReference>
<proteinExistence type="predicted"/>
<dbReference type="InterPro" id="IPR002048">
    <property type="entry name" value="EF_hand_dom"/>
</dbReference>